<dbReference type="Proteomes" id="UP000694620">
    <property type="component" value="Chromosome 7"/>
</dbReference>
<dbReference type="SUPFAM" id="SSF47353">
    <property type="entry name" value="Retrovirus capsid dimerization domain-like"/>
    <property type="match status" value="1"/>
</dbReference>
<reference evidence="3" key="2">
    <citation type="submission" date="2025-08" db="UniProtKB">
        <authorList>
            <consortium name="Ensembl"/>
        </authorList>
    </citation>
    <scope>IDENTIFICATION</scope>
</reference>
<feature type="region of interest" description="Disordered" evidence="1">
    <location>
        <begin position="1"/>
        <end position="29"/>
    </location>
</feature>
<proteinExistence type="predicted"/>
<sequence length="100" mass="11628">MAPKKVSVSVPASLLGEEPQTQSPESSESLDYESLKQAILNKFEISIESYRLWFRTAEWKDGESALELQARLKDLCTRWLKPQQHDKEMIIDFIILEQFL</sequence>
<evidence type="ECO:0000256" key="1">
    <source>
        <dbReference type="SAM" id="MobiDB-lite"/>
    </source>
</evidence>
<accession>A0A8C4SPX7</accession>
<dbReference type="AlphaFoldDB" id="A0A8C4SPX7"/>
<name>A0A8C4SPX7_ERPCA</name>
<evidence type="ECO:0000313" key="4">
    <source>
        <dbReference type="Proteomes" id="UP000694620"/>
    </source>
</evidence>
<dbReference type="PROSITE" id="PS50804">
    <property type="entry name" value="SCAN_BOX"/>
    <property type="match status" value="1"/>
</dbReference>
<dbReference type="Ensembl" id="ENSECRT00000020724.1">
    <property type="protein sequence ID" value="ENSECRP00000020287.1"/>
    <property type="gene ID" value="ENSECRG00000013635.1"/>
</dbReference>
<evidence type="ECO:0000259" key="2">
    <source>
        <dbReference type="PROSITE" id="PS50804"/>
    </source>
</evidence>
<dbReference type="PANTHER" id="PTHR46888">
    <property type="entry name" value="ZINC KNUCKLE DOMAINCONTAINING PROTEIN-RELATED"/>
    <property type="match status" value="1"/>
</dbReference>
<feature type="domain" description="SCAN box" evidence="2">
    <location>
        <begin position="51"/>
        <end position="100"/>
    </location>
</feature>
<dbReference type="InterPro" id="IPR038269">
    <property type="entry name" value="SCAN_sf"/>
</dbReference>
<dbReference type="Pfam" id="PF02023">
    <property type="entry name" value="SCAN"/>
    <property type="match status" value="1"/>
</dbReference>
<reference evidence="3" key="3">
    <citation type="submission" date="2025-09" db="UniProtKB">
        <authorList>
            <consortium name="Ensembl"/>
        </authorList>
    </citation>
    <scope>IDENTIFICATION</scope>
</reference>
<feature type="compositionally biased region" description="Low complexity" evidence="1">
    <location>
        <begin position="17"/>
        <end position="29"/>
    </location>
</feature>
<dbReference type="Gene3D" id="1.10.4020.10">
    <property type="entry name" value="DNA breaking-rejoining enzymes"/>
    <property type="match status" value="1"/>
</dbReference>
<dbReference type="GeneTree" id="ENSGT01140000284171"/>
<dbReference type="PANTHER" id="PTHR46888:SF1">
    <property type="entry name" value="RIBONUCLEASE H"/>
    <property type="match status" value="1"/>
</dbReference>
<reference evidence="3" key="1">
    <citation type="submission" date="2021-06" db="EMBL/GenBank/DDBJ databases">
        <authorList>
            <consortium name="Wellcome Sanger Institute Data Sharing"/>
        </authorList>
    </citation>
    <scope>NUCLEOTIDE SEQUENCE [LARGE SCALE GENOMIC DNA]</scope>
</reference>
<dbReference type="InterPro" id="IPR003309">
    <property type="entry name" value="SCAN_dom"/>
</dbReference>
<organism evidence="3 4">
    <name type="scientific">Erpetoichthys calabaricus</name>
    <name type="common">Rope fish</name>
    <name type="synonym">Calamoichthys calabaricus</name>
    <dbReference type="NCBI Taxonomy" id="27687"/>
    <lineage>
        <taxon>Eukaryota</taxon>
        <taxon>Metazoa</taxon>
        <taxon>Chordata</taxon>
        <taxon>Craniata</taxon>
        <taxon>Vertebrata</taxon>
        <taxon>Euteleostomi</taxon>
        <taxon>Actinopterygii</taxon>
        <taxon>Polypteriformes</taxon>
        <taxon>Polypteridae</taxon>
        <taxon>Erpetoichthys</taxon>
    </lineage>
</organism>
<protein>
    <recommendedName>
        <fullName evidence="2">SCAN box domain-containing protein</fullName>
    </recommendedName>
</protein>
<keyword evidence="4" id="KW-1185">Reference proteome</keyword>
<evidence type="ECO:0000313" key="3">
    <source>
        <dbReference type="Ensembl" id="ENSECRP00000020287.1"/>
    </source>
</evidence>